<dbReference type="SMART" id="SM00636">
    <property type="entry name" value="Glyco_18"/>
    <property type="match status" value="1"/>
</dbReference>
<evidence type="ECO:0000313" key="2">
    <source>
        <dbReference type="EMBL" id="PIQ73214.1"/>
    </source>
</evidence>
<dbReference type="GO" id="GO:0005975">
    <property type="term" value="P:carbohydrate metabolic process"/>
    <property type="evidence" value="ECO:0007669"/>
    <property type="project" value="InterPro"/>
</dbReference>
<dbReference type="Pfam" id="PF00704">
    <property type="entry name" value="Glyco_hydro_18"/>
    <property type="match status" value="1"/>
</dbReference>
<evidence type="ECO:0000313" key="3">
    <source>
        <dbReference type="Proteomes" id="UP000231056"/>
    </source>
</evidence>
<accession>A0A2M6ITK7</accession>
<dbReference type="PROSITE" id="PS51910">
    <property type="entry name" value="GH18_2"/>
    <property type="match status" value="1"/>
</dbReference>
<dbReference type="PANTHER" id="PTHR46066:SF2">
    <property type="entry name" value="CHITINASE DOMAIN-CONTAINING PROTEIN 1"/>
    <property type="match status" value="1"/>
</dbReference>
<dbReference type="SUPFAM" id="SSF51445">
    <property type="entry name" value="(Trans)glycosidases"/>
    <property type="match status" value="1"/>
</dbReference>
<dbReference type="Gene3D" id="3.20.20.80">
    <property type="entry name" value="Glycosidases"/>
    <property type="match status" value="1"/>
</dbReference>
<dbReference type="AlphaFoldDB" id="A0A2M6ITK7"/>
<feature type="domain" description="GH18" evidence="1">
    <location>
        <begin position="43"/>
        <end position="387"/>
    </location>
</feature>
<reference evidence="2 3" key="1">
    <citation type="submission" date="2017-09" db="EMBL/GenBank/DDBJ databases">
        <title>Depth-based differentiation of microbial function through sediment-hosted aquifers and enrichment of novel symbionts in the deep terrestrial subsurface.</title>
        <authorList>
            <person name="Probst A.J."/>
            <person name="Ladd B."/>
            <person name="Jarett J.K."/>
            <person name="Geller-Mcgrath D.E."/>
            <person name="Sieber C.M."/>
            <person name="Emerson J.B."/>
            <person name="Anantharaman K."/>
            <person name="Thomas B.C."/>
            <person name="Malmstrom R."/>
            <person name="Stieglmeier M."/>
            <person name="Klingl A."/>
            <person name="Woyke T."/>
            <person name="Ryan C.M."/>
            <person name="Banfield J.F."/>
        </authorList>
    </citation>
    <scope>NUCLEOTIDE SEQUENCE [LARGE SCALE GENOMIC DNA]</scope>
    <source>
        <strain evidence="2">CG11_big_fil_rev_8_21_14_0_20_36_8</strain>
    </source>
</reference>
<dbReference type="Proteomes" id="UP000231056">
    <property type="component" value="Unassembled WGS sequence"/>
</dbReference>
<evidence type="ECO:0000259" key="1">
    <source>
        <dbReference type="PROSITE" id="PS51910"/>
    </source>
</evidence>
<dbReference type="EMBL" id="PCVM01000086">
    <property type="protein sequence ID" value="PIQ73214.1"/>
    <property type="molecule type" value="Genomic_DNA"/>
</dbReference>
<protein>
    <recommendedName>
        <fullName evidence="1">GH18 domain-containing protein</fullName>
    </recommendedName>
</protein>
<dbReference type="Gene3D" id="3.10.50.10">
    <property type="match status" value="1"/>
</dbReference>
<proteinExistence type="predicted"/>
<dbReference type="PANTHER" id="PTHR46066">
    <property type="entry name" value="CHITINASE DOMAIN-CONTAINING PROTEIN 1 FAMILY MEMBER"/>
    <property type="match status" value="1"/>
</dbReference>
<sequence>MKKEMFTVIIGLFFGFFIGLNIVAEKSGKVNALNIINVKKSNNQVIGFLPFWLLDRARVDYSSYLTTLTYFSLTLDVDGSILKKSNPRESEPGWYALTSGKADKFLGRAKEKDVRLSIAVFMAGEDGIEKLLENPEENANNLLKDIAPIMKKYDFRDLNLDIESVNEASPAAQLRFIKFTKTLKTGLDESGVGTLSIDISPTAFIKPYLVDPAGVEPYIDEMIIMGYDYHWPGSSVTGPIAPLGGGDTISEFDTITAITAAKKTIPSHKLILGIPLYGYEWETLDDFPRAATIKSTGIVASGERIEELLKKCDNCQIGLEKESEESYVIYFDEESNTYHQIFYPNILSTEKKIKLVKEGKLDGIALWALGYEDTTILEPLRDYILKN</sequence>
<name>A0A2M6ITK7_9BACT</name>
<organism evidence="2 3">
    <name type="scientific">Candidatus Roizmanbacteria bacterium CG11_big_fil_rev_8_21_14_0_20_36_8</name>
    <dbReference type="NCBI Taxonomy" id="1974856"/>
    <lineage>
        <taxon>Bacteria</taxon>
        <taxon>Candidatus Roizmaniibacteriota</taxon>
    </lineage>
</organism>
<dbReference type="InterPro" id="IPR017853">
    <property type="entry name" value="GH"/>
</dbReference>
<dbReference type="InterPro" id="IPR001223">
    <property type="entry name" value="Glyco_hydro18_cat"/>
</dbReference>
<dbReference type="InterPro" id="IPR011583">
    <property type="entry name" value="Chitinase_II/V-like_cat"/>
</dbReference>
<dbReference type="InterPro" id="IPR029070">
    <property type="entry name" value="Chitinase_insertion_sf"/>
</dbReference>
<dbReference type="GO" id="GO:0008061">
    <property type="term" value="F:chitin binding"/>
    <property type="evidence" value="ECO:0007669"/>
    <property type="project" value="InterPro"/>
</dbReference>
<comment type="caution">
    <text evidence="2">The sequence shown here is derived from an EMBL/GenBank/DDBJ whole genome shotgun (WGS) entry which is preliminary data.</text>
</comment>
<gene>
    <name evidence="2" type="ORF">COV58_03650</name>
</gene>